<feature type="region of interest" description="Disordered" evidence="1">
    <location>
        <begin position="98"/>
        <end position="131"/>
    </location>
</feature>
<reference evidence="2 3" key="1">
    <citation type="journal article" date="2016" name="BMC Genomics">
        <title>Comparative genomics reveals Cyclospora cayetanensis possesses coccidia-like metabolism and invasion components but unique surface antigens.</title>
        <authorList>
            <person name="Liu S."/>
            <person name="Wang L."/>
            <person name="Zheng H."/>
            <person name="Xu Z."/>
            <person name="Roellig D.M."/>
            <person name="Li N."/>
            <person name="Frace M.A."/>
            <person name="Tang K."/>
            <person name="Arrowood M.J."/>
            <person name="Moss D.M."/>
            <person name="Zhang L."/>
            <person name="Feng Y."/>
            <person name="Xiao L."/>
        </authorList>
    </citation>
    <scope>NUCLEOTIDE SEQUENCE [LARGE SCALE GENOMIC DNA]</scope>
    <source>
        <strain evidence="2 3">CHN_HEN01</strain>
    </source>
</reference>
<evidence type="ECO:0000313" key="3">
    <source>
        <dbReference type="Proteomes" id="UP000095192"/>
    </source>
</evidence>
<feature type="compositionally biased region" description="Low complexity" evidence="1">
    <location>
        <begin position="106"/>
        <end position="131"/>
    </location>
</feature>
<keyword evidence="3" id="KW-1185">Reference proteome</keyword>
<accession>A0A1D3CX26</accession>
<dbReference type="AlphaFoldDB" id="A0A1D3CX26"/>
<evidence type="ECO:0000313" key="2">
    <source>
        <dbReference type="EMBL" id="OEH75750.1"/>
    </source>
</evidence>
<name>A0A1D3CX26_9EIME</name>
<organism evidence="2 3">
    <name type="scientific">Cyclospora cayetanensis</name>
    <dbReference type="NCBI Taxonomy" id="88456"/>
    <lineage>
        <taxon>Eukaryota</taxon>
        <taxon>Sar</taxon>
        <taxon>Alveolata</taxon>
        <taxon>Apicomplexa</taxon>
        <taxon>Conoidasida</taxon>
        <taxon>Coccidia</taxon>
        <taxon>Eucoccidiorida</taxon>
        <taxon>Eimeriorina</taxon>
        <taxon>Eimeriidae</taxon>
        <taxon>Cyclospora</taxon>
    </lineage>
</organism>
<sequence>MEGYGTLKAARDAEVIVADLLKGAGSTAKNRKTAVGATPVMFDSERVQNQGFGLSVGAFNVSQVLLRSVEHRQLRVLVCLCLGAGSLSSAVSYWMQSGGAENSGDSLAAAASGRAPQAPQPGAATATAPAAARLSERQQKKLLWRQPKHSRS</sequence>
<comment type="caution">
    <text evidence="2">The sequence shown here is derived from an EMBL/GenBank/DDBJ whole genome shotgun (WGS) entry which is preliminary data.</text>
</comment>
<dbReference type="EMBL" id="JROU02001644">
    <property type="protein sequence ID" value="OEH75750.1"/>
    <property type="molecule type" value="Genomic_DNA"/>
</dbReference>
<dbReference type="VEuPathDB" id="ToxoDB:cyc_03531"/>
<dbReference type="InParanoid" id="A0A1D3CX26"/>
<dbReference type="Proteomes" id="UP000095192">
    <property type="component" value="Unassembled WGS sequence"/>
</dbReference>
<gene>
    <name evidence="2" type="ORF">cyc_03531</name>
</gene>
<proteinExistence type="predicted"/>
<evidence type="ECO:0000256" key="1">
    <source>
        <dbReference type="SAM" id="MobiDB-lite"/>
    </source>
</evidence>
<protein>
    <submittedName>
        <fullName evidence="2">Uncharacterized protein</fullName>
    </submittedName>
</protein>